<dbReference type="InterPro" id="IPR013108">
    <property type="entry name" value="Amidohydro_3"/>
</dbReference>
<dbReference type="SUPFAM" id="SSF51556">
    <property type="entry name" value="Metallo-dependent hydrolases"/>
    <property type="match status" value="1"/>
</dbReference>
<name>A0A2W4VT78_9CYAN</name>
<dbReference type="EMBL" id="QBMN01000182">
    <property type="protein sequence ID" value="PZO35140.1"/>
    <property type="molecule type" value="Genomic_DNA"/>
</dbReference>
<dbReference type="InterPro" id="IPR032466">
    <property type="entry name" value="Metal_Hydrolase"/>
</dbReference>
<dbReference type="Proteomes" id="UP000249081">
    <property type="component" value="Unassembled WGS sequence"/>
</dbReference>
<dbReference type="Gene3D" id="3.20.20.140">
    <property type="entry name" value="Metal-dependent hydrolases"/>
    <property type="match status" value="1"/>
</dbReference>
<keyword evidence="2 4" id="KW-0378">Hydrolase</keyword>
<dbReference type="InterPro" id="IPR052349">
    <property type="entry name" value="Metallo-hydrolase_Enzymes"/>
</dbReference>
<dbReference type="Gene3D" id="2.30.40.10">
    <property type="entry name" value="Urease, subunit C, domain 1"/>
    <property type="match status" value="1"/>
</dbReference>
<dbReference type="PANTHER" id="PTHR32027:SF9">
    <property type="entry name" value="BLL3847 PROTEIN"/>
    <property type="match status" value="1"/>
</dbReference>
<keyword evidence="1" id="KW-0479">Metal-binding</keyword>
<dbReference type="InterPro" id="IPR011059">
    <property type="entry name" value="Metal-dep_hydrolase_composite"/>
</dbReference>
<reference evidence="5" key="1">
    <citation type="submission" date="2018-04" db="EMBL/GenBank/DDBJ databases">
        <authorList>
            <person name="Cornet L."/>
        </authorList>
    </citation>
    <scope>NUCLEOTIDE SEQUENCE [LARGE SCALE GENOMIC DNA]</scope>
</reference>
<dbReference type="GO" id="GO:0016814">
    <property type="term" value="F:hydrolase activity, acting on carbon-nitrogen (but not peptide) bonds, in cyclic amidines"/>
    <property type="evidence" value="ECO:0007669"/>
    <property type="project" value="UniProtKB-ARBA"/>
</dbReference>
<dbReference type="GO" id="GO:0019239">
    <property type="term" value="F:deaminase activity"/>
    <property type="evidence" value="ECO:0007669"/>
    <property type="project" value="UniProtKB-ARBA"/>
</dbReference>
<dbReference type="CDD" id="cd01293">
    <property type="entry name" value="Bact_CD"/>
    <property type="match status" value="1"/>
</dbReference>
<feature type="domain" description="Amidohydrolase 3" evidence="3">
    <location>
        <begin position="48"/>
        <end position="406"/>
    </location>
</feature>
<dbReference type="SUPFAM" id="SSF51338">
    <property type="entry name" value="Composite domain of metallo-dependent hydrolases"/>
    <property type="match status" value="1"/>
</dbReference>
<accession>A0A2W4VT78</accession>
<protein>
    <submittedName>
        <fullName evidence="4">Amidohydrolase</fullName>
    </submittedName>
</protein>
<evidence type="ECO:0000259" key="3">
    <source>
        <dbReference type="Pfam" id="PF07969"/>
    </source>
</evidence>
<dbReference type="Pfam" id="PF07969">
    <property type="entry name" value="Amidohydro_3"/>
    <property type="match status" value="1"/>
</dbReference>
<sequence>MPHDLQVINARLPDRDGLWTVALRQGKIAAIAPKTGPVAIAADESGTQTLDAHKGLLIPGLVDGHIHLDKALLLDRHPAQAGTFAEAMAETLKLKQGFTVADIQSRARQVLETAIKFGITAMRSHVEVDPTAGLRAMAALLPLRQEYAWGLTLQLAVFAQEGITQQPETLPLLRQAMAMGGDVIGSAPYVDTDPEGNVRHIFDIAQEYDCDVDFHLDFLDDDEPLLLPFVVAETQRRGWQGRVCLGHMTKLAWLPPEKLADLAAALRENQISVLALPASDLYMMARQETHSQRRGVAPIHRLAEQGVNVGLATNNILNLFTPFGDGDVLKICTLLAQVLQLGTTASHQLCLAMATTQAARAIGIADHGLAVGNRADLVLLDVASVSAAVGAAPQGRTVIKAGQVVAQSRLDQQLFAPENAMV</sequence>
<dbReference type="FunFam" id="3.20.20.140:FF:000019">
    <property type="entry name" value="Cytosine deaminase"/>
    <property type="match status" value="1"/>
</dbReference>
<dbReference type="AlphaFoldDB" id="A0A2W4VT78"/>
<evidence type="ECO:0000313" key="5">
    <source>
        <dbReference type="Proteomes" id="UP000249081"/>
    </source>
</evidence>
<comment type="caution">
    <text evidence="4">The sequence shown here is derived from an EMBL/GenBank/DDBJ whole genome shotgun (WGS) entry which is preliminary data.</text>
</comment>
<proteinExistence type="predicted"/>
<organism evidence="4 5">
    <name type="scientific">Shackletoniella antarctica</name>
    <dbReference type="NCBI Taxonomy" id="268115"/>
    <lineage>
        <taxon>Bacteria</taxon>
        <taxon>Bacillati</taxon>
        <taxon>Cyanobacteriota</taxon>
        <taxon>Cyanophyceae</taxon>
        <taxon>Oculatellales</taxon>
        <taxon>Oculatellaceae</taxon>
        <taxon>Shackletoniella</taxon>
    </lineage>
</organism>
<evidence type="ECO:0000256" key="2">
    <source>
        <dbReference type="ARBA" id="ARBA00022801"/>
    </source>
</evidence>
<gene>
    <name evidence="4" type="ORF">DCF17_19285</name>
</gene>
<dbReference type="PANTHER" id="PTHR32027">
    <property type="entry name" value="CYTOSINE DEAMINASE"/>
    <property type="match status" value="1"/>
</dbReference>
<reference evidence="4 5" key="2">
    <citation type="submission" date="2018-06" db="EMBL/GenBank/DDBJ databases">
        <title>Metagenomic assembly of (sub)arctic Cyanobacteria and their associated microbiome from non-axenic cultures.</title>
        <authorList>
            <person name="Baurain D."/>
        </authorList>
    </citation>
    <scope>NUCLEOTIDE SEQUENCE [LARGE SCALE GENOMIC DNA]</scope>
    <source>
        <strain evidence="4">ULC041bin1</strain>
    </source>
</reference>
<evidence type="ECO:0000313" key="4">
    <source>
        <dbReference type="EMBL" id="PZO35140.1"/>
    </source>
</evidence>
<dbReference type="GO" id="GO:0046872">
    <property type="term" value="F:metal ion binding"/>
    <property type="evidence" value="ECO:0007669"/>
    <property type="project" value="UniProtKB-KW"/>
</dbReference>
<evidence type="ECO:0000256" key="1">
    <source>
        <dbReference type="ARBA" id="ARBA00022723"/>
    </source>
</evidence>